<dbReference type="InterPro" id="IPR033714">
    <property type="entry name" value="tRNA_bind_bactPheRS"/>
</dbReference>
<accession>A0A927RE82</accession>
<proteinExistence type="predicted"/>
<name>A0A927RE82_9BACL</name>
<dbReference type="NCBIfam" id="NF045760">
    <property type="entry name" value="YtpR"/>
    <property type="match status" value="1"/>
</dbReference>
<dbReference type="InterPro" id="IPR037154">
    <property type="entry name" value="YtpR-like_sf"/>
</dbReference>
<dbReference type="RefSeq" id="WP_192598133.1">
    <property type="nucleotide sequence ID" value="NZ_JADBEL010000005.1"/>
</dbReference>
<dbReference type="PROSITE" id="PS50886">
    <property type="entry name" value="TRBD"/>
    <property type="match status" value="1"/>
</dbReference>
<dbReference type="Proteomes" id="UP000658225">
    <property type="component" value="Unassembled WGS sequence"/>
</dbReference>
<dbReference type="SUPFAM" id="SSF50249">
    <property type="entry name" value="Nucleic acid-binding proteins"/>
    <property type="match status" value="1"/>
</dbReference>
<keyword evidence="6" id="KW-1185">Reference proteome</keyword>
<evidence type="ECO:0000256" key="3">
    <source>
        <dbReference type="PROSITE-ProRule" id="PRU00209"/>
    </source>
</evidence>
<dbReference type="AlphaFoldDB" id="A0A927RE82"/>
<keyword evidence="2 3" id="KW-0694">RNA-binding</keyword>
<dbReference type="InterPro" id="IPR002547">
    <property type="entry name" value="tRNA-bd_dom"/>
</dbReference>
<feature type="domain" description="TRNA-binding" evidence="4">
    <location>
        <begin position="90"/>
        <end position="200"/>
    </location>
</feature>
<dbReference type="Pfam" id="PF01588">
    <property type="entry name" value="tRNA_bind"/>
    <property type="match status" value="1"/>
</dbReference>
<reference evidence="5" key="1">
    <citation type="submission" date="2020-10" db="EMBL/GenBank/DDBJ databases">
        <title>Genomic Encyclopedia of Type Strains, Phase IV (KMG-IV): sequencing the most valuable type-strain genomes for metagenomic binning, comparative biology and taxonomic classification.</title>
        <authorList>
            <person name="Goeker M."/>
        </authorList>
    </citation>
    <scope>NUCLEOTIDE SEQUENCE</scope>
    <source>
        <strain evidence="5">DSM 13886</strain>
    </source>
</reference>
<evidence type="ECO:0000259" key="4">
    <source>
        <dbReference type="PROSITE" id="PS50886"/>
    </source>
</evidence>
<dbReference type="Pfam" id="PF14794">
    <property type="entry name" value="DUF4479"/>
    <property type="match status" value="1"/>
</dbReference>
<comment type="caution">
    <text evidence="5">The sequence shown here is derived from an EMBL/GenBank/DDBJ whole genome shotgun (WGS) entry which is preliminary data.</text>
</comment>
<dbReference type="GO" id="GO:0000049">
    <property type="term" value="F:tRNA binding"/>
    <property type="evidence" value="ECO:0007669"/>
    <property type="project" value="UniProtKB-UniRule"/>
</dbReference>
<protein>
    <submittedName>
        <fullName evidence="5">tRNA-binding protein</fullName>
    </submittedName>
</protein>
<dbReference type="Gene3D" id="3.30.1940.10">
    <property type="entry name" value="YtpR-like"/>
    <property type="match status" value="1"/>
</dbReference>
<evidence type="ECO:0000313" key="6">
    <source>
        <dbReference type="Proteomes" id="UP000658225"/>
    </source>
</evidence>
<evidence type="ECO:0000313" key="5">
    <source>
        <dbReference type="EMBL" id="MBE1554357.1"/>
    </source>
</evidence>
<dbReference type="Gene3D" id="2.40.50.140">
    <property type="entry name" value="Nucleic acid-binding proteins"/>
    <property type="match status" value="1"/>
</dbReference>
<organism evidence="5 6">
    <name type="scientific">Sporosarcina limicola</name>
    <dbReference type="NCBI Taxonomy" id="34101"/>
    <lineage>
        <taxon>Bacteria</taxon>
        <taxon>Bacillati</taxon>
        <taxon>Bacillota</taxon>
        <taxon>Bacilli</taxon>
        <taxon>Bacillales</taxon>
        <taxon>Caryophanaceae</taxon>
        <taxon>Sporosarcina</taxon>
    </lineage>
</organism>
<dbReference type="InterPro" id="IPR012340">
    <property type="entry name" value="NA-bd_OB-fold"/>
</dbReference>
<dbReference type="CDD" id="cd02796">
    <property type="entry name" value="tRNA_bind_bactPheRS"/>
    <property type="match status" value="1"/>
</dbReference>
<sequence>MNLFYNMNGVGDVLLIQLTPVRPKSIATKSAGDVTLIYDEGTDELVGLNLFNASTYVNVDTVGKVELLVETVNQIQEALHKNNVDVELDVDFSPKFVIGHVLKKEKHPNADKLNVCTVDIGSGTVQIVCGAPNVDENQKVVVAKVGAVMPSGMVIRDAELRGVPSAGMICSAKELALPDAPEEKGILVLDVNAITGEVFM</sequence>
<dbReference type="InterPro" id="IPR027855">
    <property type="entry name" value="DUF4479"/>
</dbReference>
<dbReference type="FunFam" id="2.40.50.140:FF:000045">
    <property type="entry name" value="Phenylalanine--tRNA ligase beta subunit"/>
    <property type="match status" value="1"/>
</dbReference>
<evidence type="ECO:0000256" key="1">
    <source>
        <dbReference type="ARBA" id="ARBA00022555"/>
    </source>
</evidence>
<keyword evidence="1 3" id="KW-0820">tRNA-binding</keyword>
<evidence type="ECO:0000256" key="2">
    <source>
        <dbReference type="ARBA" id="ARBA00022884"/>
    </source>
</evidence>
<gene>
    <name evidence="5" type="ORF">H4683_001432</name>
</gene>
<dbReference type="EMBL" id="JADBEL010000005">
    <property type="protein sequence ID" value="MBE1554357.1"/>
    <property type="molecule type" value="Genomic_DNA"/>
</dbReference>